<dbReference type="Proteomes" id="UP001385951">
    <property type="component" value="Unassembled WGS sequence"/>
</dbReference>
<sequence>MHLLTSLVLTLPLIGRGTRVNRSMGLALSRFPMCCELVLLYRKDARQLHVWPTSHNQTEIGLLMAELVAVGNELTRLMQKEKGHEITTHISVCSTLQPPTHF</sequence>
<reference evidence="2 3" key="1">
    <citation type="submission" date="2022-09" db="EMBL/GenBank/DDBJ databases">
        <authorList>
            <person name="Palmer J.M."/>
        </authorList>
    </citation>
    <scope>NUCLEOTIDE SEQUENCE [LARGE SCALE GENOMIC DNA]</scope>
    <source>
        <strain evidence="2 3">DSM 7382</strain>
    </source>
</reference>
<accession>A0AAW0FLI4</accession>
<gene>
    <name evidence="2" type="ORF">QCA50_016686</name>
</gene>
<keyword evidence="1" id="KW-0732">Signal</keyword>
<comment type="caution">
    <text evidence="2">The sequence shown here is derived from an EMBL/GenBank/DDBJ whole genome shotgun (WGS) entry which is preliminary data.</text>
</comment>
<dbReference type="AlphaFoldDB" id="A0AAW0FLI4"/>
<feature type="chain" id="PRO_5043362309" description="Secreted protein" evidence="1">
    <location>
        <begin position="18"/>
        <end position="102"/>
    </location>
</feature>
<name>A0AAW0FLI4_9APHY</name>
<proteinExistence type="predicted"/>
<feature type="signal peptide" evidence="1">
    <location>
        <begin position="1"/>
        <end position="17"/>
    </location>
</feature>
<protein>
    <recommendedName>
        <fullName evidence="4">Secreted protein</fullName>
    </recommendedName>
</protein>
<evidence type="ECO:0000313" key="3">
    <source>
        <dbReference type="Proteomes" id="UP001385951"/>
    </source>
</evidence>
<evidence type="ECO:0008006" key="4">
    <source>
        <dbReference type="Google" id="ProtNLM"/>
    </source>
</evidence>
<dbReference type="EMBL" id="JASBNA010000051">
    <property type="protein sequence ID" value="KAK7680177.1"/>
    <property type="molecule type" value="Genomic_DNA"/>
</dbReference>
<evidence type="ECO:0000313" key="2">
    <source>
        <dbReference type="EMBL" id="KAK7680177.1"/>
    </source>
</evidence>
<evidence type="ECO:0000256" key="1">
    <source>
        <dbReference type="SAM" id="SignalP"/>
    </source>
</evidence>
<organism evidence="2 3">
    <name type="scientific">Cerrena zonata</name>
    <dbReference type="NCBI Taxonomy" id="2478898"/>
    <lineage>
        <taxon>Eukaryota</taxon>
        <taxon>Fungi</taxon>
        <taxon>Dikarya</taxon>
        <taxon>Basidiomycota</taxon>
        <taxon>Agaricomycotina</taxon>
        <taxon>Agaricomycetes</taxon>
        <taxon>Polyporales</taxon>
        <taxon>Cerrenaceae</taxon>
        <taxon>Cerrena</taxon>
    </lineage>
</organism>
<keyword evidence="3" id="KW-1185">Reference proteome</keyword>